<dbReference type="EMBL" id="QGDI01000019">
    <property type="protein sequence ID" value="PWJ09802.1"/>
    <property type="molecule type" value="Genomic_DNA"/>
</dbReference>
<name>A0A315XWD6_RUMFL</name>
<proteinExistence type="predicted"/>
<sequence length="728" mass="80769">MKMIMKITAFIAALVMSASAVSCSSGKHAEIKKLSAKGGYAEKKLEFAYGDLGPASEFTDIGGKVGAVLPFTDELCYISKDGTRIFRDVLPDLDEANNDDIATIFAASEYGYLYWKMNRNVWVLSSDGTENQVSGLENIMYAEFSEDGRLFACNTMGDILEVDISTGDTKKVTGGNGIFSAFDIIGSNIIYIDDDGAHFYDIDSGRETEVPDALKDFLGSYRHERLTSGVAVDICRGNDDDIYIGCPDGLYRYVMGGNIIEQLIDGFVSRFGDPSDEMISLYCGEDGTLYAAFVSGVYSYRFDPELETAAASELKIYTLEKNNTVSKLISGFASENRGVKVDLQVGMKEGMTYSDAMKELTTQILSGNAPDVMILDGLDIENLIDKNMLIDLSENSEKWLPENDLLSNVVNWNDHDGKLCSVACRFRLPAVGAEEDELKKIHSYADIADLCEEYREKYDPKETFMGYYDVNDSVRIGLIYEWNRLFGSSPDKEALTEFFDSCKRIHDAEYAGNAEGSTYWSPDVTSENAFSARFWGALGYKIIATGAVNDISRDMSLLTSVDESVLGKKLSYRLGLNKDSRSFLPVCNIGITQSAKNADDAYSFLAYALKDKTQENGNDYDGFPVNVKALKKIYSRNVNDEYDYTTSLDVYGDDGKVKDTVELDIKSMDNAEVKAFDDYIKSLDEPVYIEYAVREIAESAGEKCLSGTETAEQAAEETMKQLELRMKE</sequence>
<dbReference type="Pfam" id="PF13416">
    <property type="entry name" value="SBP_bac_8"/>
    <property type="match status" value="1"/>
</dbReference>
<accession>A0A315XWD6</accession>
<reference evidence="2 3" key="1">
    <citation type="submission" date="2018-05" db="EMBL/GenBank/DDBJ databases">
        <title>The Hungate 1000. A catalogue of reference genomes from the rumen microbiome.</title>
        <authorList>
            <person name="Kelly W."/>
        </authorList>
    </citation>
    <scope>NUCLEOTIDE SEQUENCE [LARGE SCALE GENOMIC DNA]</scope>
    <source>
        <strain evidence="2 3">SAb67</strain>
    </source>
</reference>
<evidence type="ECO:0000313" key="2">
    <source>
        <dbReference type="EMBL" id="PWJ09802.1"/>
    </source>
</evidence>
<dbReference type="SUPFAM" id="SSF82171">
    <property type="entry name" value="DPP6 N-terminal domain-like"/>
    <property type="match status" value="1"/>
</dbReference>
<dbReference type="OrthoDB" id="2081033at2"/>
<keyword evidence="1" id="KW-0732">Signal</keyword>
<dbReference type="PROSITE" id="PS51257">
    <property type="entry name" value="PROKAR_LIPOPROTEIN"/>
    <property type="match status" value="1"/>
</dbReference>
<protein>
    <submittedName>
        <fullName evidence="2">ABC-type glycerol-3-phosphate transport system substrate-binding protein</fullName>
    </submittedName>
</protein>
<dbReference type="SUPFAM" id="SSF53850">
    <property type="entry name" value="Periplasmic binding protein-like II"/>
    <property type="match status" value="1"/>
</dbReference>
<evidence type="ECO:0000313" key="3">
    <source>
        <dbReference type="Proteomes" id="UP000245720"/>
    </source>
</evidence>
<dbReference type="InterPro" id="IPR006059">
    <property type="entry name" value="SBP"/>
</dbReference>
<dbReference type="AlphaFoldDB" id="A0A315XWD6"/>
<feature type="chain" id="PRO_5039708167" evidence="1">
    <location>
        <begin position="21"/>
        <end position="728"/>
    </location>
</feature>
<feature type="signal peptide" evidence="1">
    <location>
        <begin position="1"/>
        <end position="20"/>
    </location>
</feature>
<dbReference type="Gene3D" id="3.40.190.10">
    <property type="entry name" value="Periplasmic binding protein-like II"/>
    <property type="match status" value="1"/>
</dbReference>
<dbReference type="Proteomes" id="UP000245720">
    <property type="component" value="Unassembled WGS sequence"/>
</dbReference>
<dbReference type="RefSeq" id="WP_109728008.1">
    <property type="nucleotide sequence ID" value="NZ_QGDI01000019.1"/>
</dbReference>
<gene>
    <name evidence="2" type="ORF">IE37_03352</name>
</gene>
<organism evidence="2 3">
    <name type="scientific">Ruminococcus flavefaciens</name>
    <dbReference type="NCBI Taxonomy" id="1265"/>
    <lineage>
        <taxon>Bacteria</taxon>
        <taxon>Bacillati</taxon>
        <taxon>Bacillota</taxon>
        <taxon>Clostridia</taxon>
        <taxon>Eubacteriales</taxon>
        <taxon>Oscillospiraceae</taxon>
        <taxon>Ruminococcus</taxon>
    </lineage>
</organism>
<evidence type="ECO:0000256" key="1">
    <source>
        <dbReference type="SAM" id="SignalP"/>
    </source>
</evidence>
<comment type="caution">
    <text evidence="2">The sequence shown here is derived from an EMBL/GenBank/DDBJ whole genome shotgun (WGS) entry which is preliminary data.</text>
</comment>